<evidence type="ECO:0000313" key="2">
    <source>
        <dbReference type="EMBL" id="RGD57252.1"/>
    </source>
</evidence>
<reference evidence="2 3" key="1">
    <citation type="submission" date="2018-08" db="EMBL/GenBank/DDBJ databases">
        <title>Diversity &amp; Physiological Properties of Lignin-Decomposing Actinobacteria from Soil.</title>
        <authorList>
            <person name="Roh S.G."/>
            <person name="Kim S.B."/>
        </authorList>
    </citation>
    <scope>NUCLEOTIDE SEQUENCE [LARGE SCALE GENOMIC DNA]</scope>
    <source>
        <strain evidence="2 3">MMS17-GH009</strain>
    </source>
</reference>
<accession>A0A372ZP63</accession>
<dbReference type="EMBL" id="QVIG01000001">
    <property type="protein sequence ID" value="RGD57252.1"/>
    <property type="molecule type" value="Genomic_DNA"/>
</dbReference>
<dbReference type="Proteomes" id="UP000263377">
    <property type="component" value="Unassembled WGS sequence"/>
</dbReference>
<proteinExistence type="predicted"/>
<keyword evidence="3" id="KW-1185">Reference proteome</keyword>
<evidence type="ECO:0000256" key="1">
    <source>
        <dbReference type="SAM" id="MobiDB-lite"/>
    </source>
</evidence>
<name>A0A372ZP63_9ACTN</name>
<dbReference type="AlphaFoldDB" id="A0A372ZP63"/>
<evidence type="ECO:0000313" key="3">
    <source>
        <dbReference type="Proteomes" id="UP000263377"/>
    </source>
</evidence>
<gene>
    <name evidence="2" type="ORF">DR950_05085</name>
</gene>
<sequence>MRCHLWPHGQAARQHPHPPTVHGVAAHLAEAAAALHSLGEDDDQERTAILRTARQATDTALGVLTALGAAPGPHRLELLRDSVRAAHGTVESGKTAIHRSTGTRLG</sequence>
<protein>
    <submittedName>
        <fullName evidence="2">Uncharacterized protein</fullName>
    </submittedName>
</protein>
<organism evidence="2 3">
    <name type="scientific">Kitasatospora xanthocidica</name>
    <dbReference type="NCBI Taxonomy" id="83382"/>
    <lineage>
        <taxon>Bacteria</taxon>
        <taxon>Bacillati</taxon>
        <taxon>Actinomycetota</taxon>
        <taxon>Actinomycetes</taxon>
        <taxon>Kitasatosporales</taxon>
        <taxon>Streptomycetaceae</taxon>
        <taxon>Kitasatospora</taxon>
    </lineage>
</organism>
<comment type="caution">
    <text evidence="2">The sequence shown here is derived from an EMBL/GenBank/DDBJ whole genome shotgun (WGS) entry which is preliminary data.</text>
</comment>
<feature type="region of interest" description="Disordered" evidence="1">
    <location>
        <begin position="1"/>
        <end position="20"/>
    </location>
</feature>